<protein>
    <submittedName>
        <fullName evidence="2">Isoleucine--tRNA ligase, chloroplastic/mitochondrial</fullName>
    </submittedName>
</protein>
<keyword evidence="2" id="KW-0436">Ligase</keyword>
<proteinExistence type="predicted"/>
<dbReference type="PANTHER" id="PTHR42765:SF1">
    <property type="entry name" value="ISOLEUCINE--TRNA LIGASE, MITOCHONDRIAL"/>
    <property type="match status" value="1"/>
</dbReference>
<dbReference type="PANTHER" id="PTHR42765">
    <property type="entry name" value="SOLEUCYL-TRNA SYNTHETASE"/>
    <property type="match status" value="1"/>
</dbReference>
<dbReference type="InterPro" id="IPR050081">
    <property type="entry name" value="Ile-tRNA_ligase"/>
</dbReference>
<organism evidence="2 3">
    <name type="scientific">Vitis vinifera</name>
    <name type="common">Grape</name>
    <dbReference type="NCBI Taxonomy" id="29760"/>
    <lineage>
        <taxon>Eukaryota</taxon>
        <taxon>Viridiplantae</taxon>
        <taxon>Streptophyta</taxon>
        <taxon>Embryophyta</taxon>
        <taxon>Tracheophyta</taxon>
        <taxon>Spermatophyta</taxon>
        <taxon>Magnoliopsida</taxon>
        <taxon>eudicotyledons</taxon>
        <taxon>Gunneridae</taxon>
        <taxon>Pentapetalae</taxon>
        <taxon>rosids</taxon>
        <taxon>Vitales</taxon>
        <taxon>Vitaceae</taxon>
        <taxon>Viteae</taxon>
        <taxon>Vitis</taxon>
    </lineage>
</organism>
<comment type="caution">
    <text evidence="2">The sequence shown here is derived from an EMBL/GenBank/DDBJ whole genome shotgun (WGS) entry which is preliminary data.</text>
</comment>
<evidence type="ECO:0000313" key="2">
    <source>
        <dbReference type="EMBL" id="RVW55722.1"/>
    </source>
</evidence>
<name>A0A438F7Y2_VITVI</name>
<evidence type="ECO:0000256" key="1">
    <source>
        <dbReference type="SAM" id="Phobius"/>
    </source>
</evidence>
<feature type="transmembrane region" description="Helical" evidence="1">
    <location>
        <begin position="62"/>
        <end position="79"/>
    </location>
</feature>
<dbReference type="GO" id="GO:0016874">
    <property type="term" value="F:ligase activity"/>
    <property type="evidence" value="ECO:0007669"/>
    <property type="project" value="UniProtKB-KW"/>
</dbReference>
<dbReference type="AlphaFoldDB" id="A0A438F7Y2"/>
<gene>
    <name evidence="2" type="primary">OVA2_4</name>
    <name evidence="2" type="ORF">CK203_085245</name>
</gene>
<keyword evidence="1" id="KW-0472">Membrane</keyword>
<dbReference type="EMBL" id="QGNW01001108">
    <property type="protein sequence ID" value="RVW55722.1"/>
    <property type="molecule type" value="Genomic_DNA"/>
</dbReference>
<reference evidence="2 3" key="1">
    <citation type="journal article" date="2018" name="PLoS Genet.">
        <title>Population sequencing reveals clonal diversity and ancestral inbreeding in the grapevine cultivar Chardonnay.</title>
        <authorList>
            <person name="Roach M.J."/>
            <person name="Johnson D.L."/>
            <person name="Bohlmann J."/>
            <person name="van Vuuren H.J."/>
            <person name="Jones S.J."/>
            <person name="Pretorius I.S."/>
            <person name="Schmidt S.A."/>
            <person name="Borneman A.R."/>
        </authorList>
    </citation>
    <scope>NUCLEOTIDE SEQUENCE [LARGE SCALE GENOMIC DNA]</scope>
    <source>
        <strain evidence="3">cv. Chardonnay</strain>
        <tissue evidence="2">Leaf</tissue>
    </source>
</reference>
<accession>A0A438F7Y2</accession>
<dbReference type="Proteomes" id="UP000288805">
    <property type="component" value="Unassembled WGS sequence"/>
</dbReference>
<keyword evidence="1" id="KW-1133">Transmembrane helix</keyword>
<sequence length="81" mass="9440">MAAKKASEAAKQEDGRYKHTVDLPKTAFGMRANSTSREPEIQKLWNDNQVFKRVVDRIMGEISFFMMALHMLMVIYTWVML</sequence>
<keyword evidence="1" id="KW-0812">Transmembrane</keyword>
<evidence type="ECO:0000313" key="3">
    <source>
        <dbReference type="Proteomes" id="UP000288805"/>
    </source>
</evidence>